<dbReference type="AlphaFoldDB" id="A0A0F7CLA8"/>
<organism evidence="2 3">
    <name type="scientific">Infirmifilum uzonense</name>
    <dbReference type="NCBI Taxonomy" id="1550241"/>
    <lineage>
        <taxon>Archaea</taxon>
        <taxon>Thermoproteota</taxon>
        <taxon>Thermoprotei</taxon>
        <taxon>Thermofilales</taxon>
        <taxon>Thermofilaceae</taxon>
        <taxon>Infirmifilum</taxon>
    </lineage>
</organism>
<accession>A0A0F7CLA8</accession>
<feature type="transmembrane region" description="Helical" evidence="1">
    <location>
        <begin position="53"/>
        <end position="75"/>
    </location>
</feature>
<keyword evidence="1" id="KW-1133">Transmembrane helix</keyword>
<dbReference type="PATRIC" id="fig|1550241.5.peg.1510"/>
<feature type="transmembrane region" description="Helical" evidence="1">
    <location>
        <begin position="234"/>
        <end position="256"/>
    </location>
</feature>
<dbReference type="RefSeq" id="WP_052884622.1">
    <property type="nucleotide sequence ID" value="NZ_CP009961.1"/>
</dbReference>
<feature type="transmembrane region" description="Helical" evidence="1">
    <location>
        <begin position="12"/>
        <end position="33"/>
    </location>
</feature>
<dbReference type="KEGG" id="thf:MA03_07300"/>
<keyword evidence="1" id="KW-0472">Membrane</keyword>
<proteinExistence type="predicted"/>
<protein>
    <submittedName>
        <fullName evidence="2">Uncharacterized protein</fullName>
    </submittedName>
</protein>
<evidence type="ECO:0000313" key="2">
    <source>
        <dbReference type="EMBL" id="AKG39086.1"/>
    </source>
</evidence>
<name>A0A0F7CLA8_9CREN</name>
<sequence length="274" mass="29834">MLEWLLSGVNWSYMALAFSAVLVEALWGLHLTHSPVPSVRERGYSLIWESLEGFTFGALLLLSIAVFEGPILGWVKGVDVATAERMWAEAQQRLSDYLLSIALLERDLSLTVVFSSLAGTVGASSILARFMAQYLLFFSTAMLFLTYIVKGYGSLMFSIGIALASVRRVRSIGSYLVFSVIAIVVASCSLAPFVYNSLQSLRFSYKPGIIDVLSEAFKQLFTDRLRDLIEDGKLLSYIATVATVAVAVITAVAAALSRASGGLMDTLMSRVRGL</sequence>
<feature type="transmembrane region" description="Helical" evidence="1">
    <location>
        <begin position="175"/>
        <end position="195"/>
    </location>
</feature>
<reference evidence="2 3" key="1">
    <citation type="journal article" date="2015" name="Stand. Genomic Sci.">
        <title>Complete genome sequence of and proposal of Thermofilum uzonense sp. nov. a novel hyperthermophilic crenarchaeon and emended description of the genus Thermofilum.</title>
        <authorList>
            <person name="Toshchakov S.V."/>
            <person name="Korzhenkov A.A."/>
            <person name="Samarov N.I."/>
            <person name="Mazunin I.O."/>
            <person name="Mozhey O.I."/>
            <person name="Shmyr I.S."/>
            <person name="Derbikova K.S."/>
            <person name="Taranov E.A."/>
            <person name="Dominova I.N."/>
            <person name="Bonch-Osmolovskaya E.A."/>
            <person name="Patrushev M.V."/>
            <person name="Podosokorskaya O.A."/>
            <person name="Kublanov I.V."/>
        </authorList>
    </citation>
    <scope>NUCLEOTIDE SEQUENCE [LARGE SCALE GENOMIC DNA]</scope>
    <source>
        <strain evidence="2 3">1807-2</strain>
    </source>
</reference>
<dbReference type="EMBL" id="CP009961">
    <property type="protein sequence ID" value="AKG39086.1"/>
    <property type="molecule type" value="Genomic_DNA"/>
</dbReference>
<feature type="transmembrane region" description="Helical" evidence="1">
    <location>
        <begin position="134"/>
        <end position="163"/>
    </location>
</feature>
<dbReference type="Proteomes" id="UP000067434">
    <property type="component" value="Chromosome"/>
</dbReference>
<evidence type="ECO:0000256" key="1">
    <source>
        <dbReference type="SAM" id="Phobius"/>
    </source>
</evidence>
<keyword evidence="1" id="KW-0812">Transmembrane</keyword>
<dbReference type="GeneID" id="25402025"/>
<gene>
    <name evidence="2" type="ORF">MA03_07300</name>
</gene>
<evidence type="ECO:0000313" key="3">
    <source>
        <dbReference type="Proteomes" id="UP000067434"/>
    </source>
</evidence>
<dbReference type="STRING" id="1550241.MA03_07300"/>
<dbReference type="HOGENOM" id="CLU_1014195_0_0_2"/>
<feature type="transmembrane region" description="Helical" evidence="1">
    <location>
        <begin position="108"/>
        <end position="128"/>
    </location>
</feature>
<keyword evidence="3" id="KW-1185">Reference proteome</keyword>